<accession>A0AAV1HKP6</accession>
<name>A0AAV1HKP6_XYRNO</name>
<evidence type="ECO:0000313" key="4">
    <source>
        <dbReference type="Proteomes" id="UP001178508"/>
    </source>
</evidence>
<keyword evidence="4" id="KW-1185">Reference proteome</keyword>
<dbReference type="InterPro" id="IPR036514">
    <property type="entry name" value="SGNH_hydro_sf"/>
</dbReference>
<dbReference type="AlphaFoldDB" id="A0AAV1HKP6"/>
<organism evidence="3 4">
    <name type="scientific">Xyrichtys novacula</name>
    <name type="common">Pearly razorfish</name>
    <name type="synonym">Hemipteronotus novacula</name>
    <dbReference type="NCBI Taxonomy" id="13765"/>
    <lineage>
        <taxon>Eukaryota</taxon>
        <taxon>Metazoa</taxon>
        <taxon>Chordata</taxon>
        <taxon>Craniata</taxon>
        <taxon>Vertebrata</taxon>
        <taxon>Euteleostomi</taxon>
        <taxon>Actinopterygii</taxon>
        <taxon>Neopterygii</taxon>
        <taxon>Teleostei</taxon>
        <taxon>Neoteleostei</taxon>
        <taxon>Acanthomorphata</taxon>
        <taxon>Eupercaria</taxon>
        <taxon>Labriformes</taxon>
        <taxon>Labridae</taxon>
        <taxon>Xyrichtys</taxon>
    </lineage>
</organism>
<dbReference type="PANTHER" id="PTHR14469">
    <property type="entry name" value="SARCOMA ANTIGEN NY-SAR-23"/>
    <property type="match status" value="1"/>
</dbReference>
<feature type="region of interest" description="Disordered" evidence="2">
    <location>
        <begin position="264"/>
        <end position="311"/>
    </location>
</feature>
<sequence>MRSSITQSQATTLLHNKFVVVLGDSVQRGIYKDLVLLLQTDQFLSWPQLKSKGEFSFENDYLVEGGQLDRMNNGTEYKEVRQYQADHHLVRFYFLTRIFSRYMKSILEDLKGGLKPDVIIISSCVWDISRYGSGSLNQYKENLHVFFREIRDIVPRDCLIVWNLAMPLGSRIKGGFLVPEVSHLAPSLRNDVIEANFYSCVTAEAYNMDILDLHYHFRRSLQHRMPDGIHWDSLAHRRISALLLQHIANAWGVTLQDVPSIQRQVKVSQSQRGLKRTNKSPERPRSRPSRQPQNSEPVHRVQPFPPHPPLIQGFPPMCPPIRWLIPQHQIHFPPMYIRFSTGGDFGFQADDRCMRRRRRANRSHPYHQYLP</sequence>
<dbReference type="PANTHER" id="PTHR14469:SF0">
    <property type="entry name" value="FAMILY WITH SEQUENCE SIMILARITY 113"/>
    <property type="match status" value="1"/>
</dbReference>
<dbReference type="SUPFAM" id="SSF52266">
    <property type="entry name" value="SGNH hydrolase"/>
    <property type="match status" value="1"/>
</dbReference>
<gene>
    <name evidence="3" type="ORF">XNOV1_A042692</name>
</gene>
<evidence type="ECO:0000256" key="1">
    <source>
        <dbReference type="ARBA" id="ARBA00037957"/>
    </source>
</evidence>
<evidence type="ECO:0000256" key="2">
    <source>
        <dbReference type="SAM" id="MobiDB-lite"/>
    </source>
</evidence>
<dbReference type="Proteomes" id="UP001178508">
    <property type="component" value="Chromosome 23"/>
</dbReference>
<protein>
    <submittedName>
        <fullName evidence="3">PC-esterase domain-containing protein 1A isoform X2</fullName>
    </submittedName>
</protein>
<dbReference type="EMBL" id="OY660886">
    <property type="protein sequence ID" value="CAJ1086523.1"/>
    <property type="molecule type" value="Genomic_DNA"/>
</dbReference>
<dbReference type="Gene3D" id="3.40.50.1110">
    <property type="entry name" value="SGNH hydrolase"/>
    <property type="match status" value="1"/>
</dbReference>
<proteinExistence type="inferred from homology"/>
<comment type="similarity">
    <text evidence="1">Belongs to the PC-esterase family.</text>
</comment>
<reference evidence="3" key="1">
    <citation type="submission" date="2023-08" db="EMBL/GenBank/DDBJ databases">
        <authorList>
            <person name="Alioto T."/>
            <person name="Alioto T."/>
            <person name="Gomez Garrido J."/>
        </authorList>
    </citation>
    <scope>NUCLEOTIDE SEQUENCE</scope>
</reference>
<evidence type="ECO:0000313" key="3">
    <source>
        <dbReference type="EMBL" id="CAJ1086523.1"/>
    </source>
</evidence>